<dbReference type="Pfam" id="PF11848">
    <property type="entry name" value="DUF3368"/>
    <property type="match status" value="1"/>
</dbReference>
<evidence type="ECO:0000313" key="2">
    <source>
        <dbReference type="Proteomes" id="UP000221024"/>
    </source>
</evidence>
<evidence type="ECO:0000313" key="1">
    <source>
        <dbReference type="EMBL" id="PEN05691.1"/>
    </source>
</evidence>
<sequence length="160" mass="17414">MRRWVVDASPIILLATIGYADLLALTADSLLIPEAVSNEVRDTEKDDPARTWLEEHSRWVESTSPVVSEVAAWDLGQGESNVLSYALQSAGWTVVVDDAAARRCAQAFDIPVIGTLGILVLAKKQGHLDMVRPVIQSLVRSGMHVNGAVIRQVLRMADEA</sequence>
<dbReference type="PANTHER" id="PTHR39550">
    <property type="entry name" value="SLL0658 PROTEIN"/>
    <property type="match status" value="1"/>
</dbReference>
<comment type="caution">
    <text evidence="1">The sequence shown here is derived from an EMBL/GenBank/DDBJ whole genome shotgun (WGS) entry which is preliminary data.</text>
</comment>
<gene>
    <name evidence="1" type="ORF">CRI93_12345</name>
</gene>
<reference evidence="1 2" key="1">
    <citation type="submission" date="2017-10" db="EMBL/GenBank/DDBJ databases">
        <title>Draft genome of Longimonas halophila.</title>
        <authorList>
            <person name="Goh K.M."/>
            <person name="Shamsir M.S."/>
            <person name="Lim S.W."/>
        </authorList>
    </citation>
    <scope>NUCLEOTIDE SEQUENCE [LARGE SCALE GENOMIC DNA]</scope>
    <source>
        <strain evidence="1 2">KCTC 42399</strain>
    </source>
</reference>
<accession>A0A2H3NJ65</accession>
<name>A0A2H3NJ65_9BACT</name>
<dbReference type="OrthoDB" id="764457at2"/>
<organism evidence="1 2">
    <name type="scientific">Longimonas halophila</name>
    <dbReference type="NCBI Taxonomy" id="1469170"/>
    <lineage>
        <taxon>Bacteria</taxon>
        <taxon>Pseudomonadati</taxon>
        <taxon>Rhodothermota</taxon>
        <taxon>Rhodothermia</taxon>
        <taxon>Rhodothermales</taxon>
        <taxon>Salisaetaceae</taxon>
        <taxon>Longimonas</taxon>
    </lineage>
</organism>
<protein>
    <submittedName>
        <fullName evidence="1">DUF3368 domain-containing protein</fullName>
    </submittedName>
</protein>
<dbReference type="AlphaFoldDB" id="A0A2H3NJ65"/>
<proteinExistence type="predicted"/>
<dbReference type="RefSeq" id="WP_098062946.1">
    <property type="nucleotide sequence ID" value="NZ_PDEP01000012.1"/>
</dbReference>
<dbReference type="Proteomes" id="UP000221024">
    <property type="component" value="Unassembled WGS sequence"/>
</dbReference>
<dbReference type="InterPro" id="IPR021799">
    <property type="entry name" value="PIN-like_prokaryotic"/>
</dbReference>
<dbReference type="EMBL" id="PDEP01000012">
    <property type="protein sequence ID" value="PEN05691.1"/>
    <property type="molecule type" value="Genomic_DNA"/>
</dbReference>
<dbReference type="PANTHER" id="PTHR39550:SF1">
    <property type="entry name" value="SLL0658 PROTEIN"/>
    <property type="match status" value="1"/>
</dbReference>
<keyword evidence="2" id="KW-1185">Reference proteome</keyword>